<feature type="non-terminal residue" evidence="1">
    <location>
        <position position="1"/>
    </location>
</feature>
<proteinExistence type="predicted"/>
<name>A0ACA9QT52_9GLOM</name>
<accession>A0ACA9QT52</accession>
<keyword evidence="2" id="KW-1185">Reference proteome</keyword>
<evidence type="ECO:0000313" key="2">
    <source>
        <dbReference type="Proteomes" id="UP000789920"/>
    </source>
</evidence>
<comment type="caution">
    <text evidence="1">The sequence shown here is derived from an EMBL/GenBank/DDBJ whole genome shotgun (WGS) entry which is preliminary data.</text>
</comment>
<dbReference type="EMBL" id="CAJVQC010035070">
    <property type="protein sequence ID" value="CAG8758034.1"/>
    <property type="molecule type" value="Genomic_DNA"/>
</dbReference>
<sequence>YESVPPVAHPRMTEDEHCYKILHPVTRPFFLNSQKDYEVRLNRAIKGSKKRPDFACVLSDITFLSSKIEPLGCTPLQQKKDSIKVQLEGRKSINQQLESKGGPCEVALLTNFGDLVSSFIMDLRFDGLYRSWSFRTTRLVIDYTTIPLAEYSLSHFAALEGYVSKIVKDYKKRSDQCTSPFQIKYMRQLPNSPQIKQLLKS</sequence>
<protein>
    <submittedName>
        <fullName evidence="1">33891_t:CDS:1</fullName>
    </submittedName>
</protein>
<organism evidence="1 2">
    <name type="scientific">Racocetra persica</name>
    <dbReference type="NCBI Taxonomy" id="160502"/>
    <lineage>
        <taxon>Eukaryota</taxon>
        <taxon>Fungi</taxon>
        <taxon>Fungi incertae sedis</taxon>
        <taxon>Mucoromycota</taxon>
        <taxon>Glomeromycotina</taxon>
        <taxon>Glomeromycetes</taxon>
        <taxon>Diversisporales</taxon>
        <taxon>Gigasporaceae</taxon>
        <taxon>Racocetra</taxon>
    </lineage>
</organism>
<reference evidence="1" key="1">
    <citation type="submission" date="2021-06" db="EMBL/GenBank/DDBJ databases">
        <authorList>
            <person name="Kallberg Y."/>
            <person name="Tangrot J."/>
            <person name="Rosling A."/>
        </authorList>
    </citation>
    <scope>NUCLEOTIDE SEQUENCE</scope>
    <source>
        <strain evidence="1">MA461A</strain>
    </source>
</reference>
<dbReference type="Proteomes" id="UP000789920">
    <property type="component" value="Unassembled WGS sequence"/>
</dbReference>
<evidence type="ECO:0000313" key="1">
    <source>
        <dbReference type="EMBL" id="CAG8758034.1"/>
    </source>
</evidence>
<gene>
    <name evidence="1" type="ORF">RPERSI_LOCUS14914</name>
</gene>